<keyword evidence="1" id="KW-0175">Coiled coil</keyword>
<dbReference type="EMBL" id="AZMF01000135">
    <property type="protein sequence ID" value="ETI83933.1"/>
    <property type="molecule type" value="Genomic_DNA"/>
</dbReference>
<comment type="caution">
    <text evidence="2">The sequence shown here is derived from an EMBL/GenBank/DDBJ whole genome shotgun (WGS) entry which is preliminary data.</text>
</comment>
<evidence type="ECO:0000313" key="2">
    <source>
        <dbReference type="EMBL" id="ETI83933.1"/>
    </source>
</evidence>
<proteinExistence type="predicted"/>
<dbReference type="Proteomes" id="UP000018846">
    <property type="component" value="Unassembled WGS sequence"/>
</dbReference>
<feature type="coiled-coil region" evidence="1">
    <location>
        <begin position="5"/>
        <end position="83"/>
    </location>
</feature>
<dbReference type="eggNOG" id="ENOG502ZG90">
    <property type="taxonomic scope" value="Bacteria"/>
</dbReference>
<reference evidence="2 3" key="1">
    <citation type="submission" date="2013-12" db="EMBL/GenBank/DDBJ databases">
        <title>A Varibaculum cambriense genome reconstructed from a premature infant gut community with otherwise low bacterial novelty that shifts toward anaerobic metabolism during the third week of life.</title>
        <authorList>
            <person name="Brown C.T."/>
            <person name="Sharon I."/>
            <person name="Thomas B.C."/>
            <person name="Castelle C.J."/>
            <person name="Morowitz M.J."/>
            <person name="Banfield J.F."/>
        </authorList>
    </citation>
    <scope>NUCLEOTIDE SEQUENCE [LARGE SCALE GENOMIC DNA]</scope>
    <source>
        <strain evidence="3">DORA_7</strain>
    </source>
</reference>
<protein>
    <submittedName>
        <fullName evidence="2">Prophage ps3 protein 07</fullName>
    </submittedName>
</protein>
<sequence length="192" mass="22581">MTQTLKEISQKLEQLKESNLQEIEKYQTELEAIEPTIEKARQDIIEAKKKVDAAAYDIAKRELWTATNTKELLEDKLDELQHQPLVTKEEYNKLVDEIKTVADTENDAIIKKVEDFFPEFEKLRERHIENYTLANKVLALLENFIGRNTEDYKYDDDGHLLSGRYSGLEYTPKRSVVYLLDSLVEHYERLVK</sequence>
<organism evidence="2 3">
    <name type="scientific">Streptococcus anginosus DORA_7</name>
    <dbReference type="NCBI Taxonomy" id="1403946"/>
    <lineage>
        <taxon>Bacteria</taxon>
        <taxon>Bacillati</taxon>
        <taxon>Bacillota</taxon>
        <taxon>Bacilli</taxon>
        <taxon>Lactobacillales</taxon>
        <taxon>Streptococcaceae</taxon>
        <taxon>Streptococcus</taxon>
        <taxon>Streptococcus anginosus group</taxon>
    </lineage>
</organism>
<dbReference type="PATRIC" id="fig|1403946.3.peg.1991"/>
<evidence type="ECO:0000313" key="3">
    <source>
        <dbReference type="Proteomes" id="UP000018846"/>
    </source>
</evidence>
<name>W1TX88_STRAP</name>
<gene>
    <name evidence="2" type="ORF">Q615_SPAC00135G0027</name>
</gene>
<accession>W1TX88</accession>
<evidence type="ECO:0000256" key="1">
    <source>
        <dbReference type="SAM" id="Coils"/>
    </source>
</evidence>
<dbReference type="AlphaFoldDB" id="W1TX88"/>